<dbReference type="PANTHER" id="PTHR12843">
    <property type="entry name" value="PROTEIN-LYSINE N-METHYLTRANSFERASE METTL10"/>
    <property type="match status" value="1"/>
</dbReference>
<comment type="catalytic activity">
    <reaction evidence="6">
        <text>L-lysyl-[protein] + 3 S-adenosyl-L-methionine = N(6),N(6),N(6)-trimethyl-L-lysyl-[protein] + 3 S-adenosyl-L-homocysteine + 3 H(+)</text>
        <dbReference type="Rhea" id="RHEA:54192"/>
        <dbReference type="Rhea" id="RHEA-COMP:9752"/>
        <dbReference type="Rhea" id="RHEA-COMP:13826"/>
        <dbReference type="ChEBI" id="CHEBI:15378"/>
        <dbReference type="ChEBI" id="CHEBI:29969"/>
        <dbReference type="ChEBI" id="CHEBI:57856"/>
        <dbReference type="ChEBI" id="CHEBI:59789"/>
        <dbReference type="ChEBI" id="CHEBI:61961"/>
    </reaction>
    <physiologicalReaction direction="left-to-right" evidence="6">
        <dbReference type="Rhea" id="RHEA:54193"/>
    </physiologicalReaction>
</comment>
<keyword evidence="5 7" id="KW-0539">Nucleus</keyword>
<keyword evidence="2 7" id="KW-0489">Methyltransferase</keyword>
<reference evidence="9" key="1">
    <citation type="submission" date="2021-01" db="EMBL/GenBank/DDBJ databases">
        <title>A chromosome-scale assembly of European eel, Anguilla anguilla.</title>
        <authorList>
            <person name="Henkel C."/>
            <person name="Jong-Raadsen S.A."/>
            <person name="Dufour S."/>
            <person name="Weltzien F.-A."/>
            <person name="Palstra A.P."/>
            <person name="Pelster B."/>
            <person name="Spaink H.P."/>
            <person name="Van Den Thillart G.E."/>
            <person name="Jansen H."/>
            <person name="Zahm M."/>
            <person name="Klopp C."/>
            <person name="Cedric C."/>
            <person name="Louis A."/>
            <person name="Berthelot C."/>
            <person name="Parey E."/>
            <person name="Roest Crollius H."/>
            <person name="Montfort J."/>
            <person name="Robinson-Rechavi M."/>
            <person name="Bucao C."/>
            <person name="Bouchez O."/>
            <person name="Gislard M."/>
            <person name="Lluch J."/>
            <person name="Milhes M."/>
            <person name="Lampietro C."/>
            <person name="Lopez Roques C."/>
            <person name="Donnadieu C."/>
            <person name="Braasch I."/>
            <person name="Desvignes T."/>
            <person name="Postlethwait J."/>
            <person name="Bobe J."/>
            <person name="Guiguen Y."/>
            <person name="Dirks R."/>
        </authorList>
    </citation>
    <scope>NUCLEOTIDE SEQUENCE</scope>
    <source>
        <strain evidence="9">Tag_6206</strain>
        <tissue evidence="9">Liver</tissue>
    </source>
</reference>
<keyword evidence="3 7" id="KW-0808">Transferase</keyword>
<dbReference type="GO" id="GO:0032259">
    <property type="term" value="P:methylation"/>
    <property type="evidence" value="ECO:0007669"/>
    <property type="project" value="UniProtKB-KW"/>
</dbReference>
<evidence type="ECO:0000256" key="5">
    <source>
        <dbReference type="ARBA" id="ARBA00023242"/>
    </source>
</evidence>
<dbReference type="OMA" id="PTPSFQF"/>
<dbReference type="Pfam" id="PF13847">
    <property type="entry name" value="Methyltransf_31"/>
    <property type="match status" value="1"/>
</dbReference>
<dbReference type="CDD" id="cd02440">
    <property type="entry name" value="AdoMet_MTases"/>
    <property type="match status" value="1"/>
</dbReference>
<comment type="subcellular location">
    <subcellularLocation>
        <location evidence="7">Cytoplasm</location>
    </subcellularLocation>
    <subcellularLocation>
        <location evidence="7">Nucleus</location>
    </subcellularLocation>
</comment>
<evidence type="ECO:0000313" key="10">
    <source>
        <dbReference type="Proteomes" id="UP001044222"/>
    </source>
</evidence>
<dbReference type="InterPro" id="IPR029063">
    <property type="entry name" value="SAM-dependent_MTases_sf"/>
</dbReference>
<dbReference type="GO" id="GO:0005737">
    <property type="term" value="C:cytoplasm"/>
    <property type="evidence" value="ECO:0007669"/>
    <property type="project" value="UniProtKB-SubCell"/>
</dbReference>
<dbReference type="GO" id="GO:0005634">
    <property type="term" value="C:nucleus"/>
    <property type="evidence" value="ECO:0007669"/>
    <property type="project" value="UniProtKB-SubCell"/>
</dbReference>
<protein>
    <recommendedName>
        <fullName evidence="7">EEF1A lysine methyltransferase 2</fullName>
        <ecNumber evidence="7">2.1.1.-</ecNumber>
    </recommendedName>
    <alternativeName>
        <fullName evidence="7">Methyltransferase-like protein 10</fullName>
    </alternativeName>
    <alternativeName>
        <fullName evidence="7">Protein-lysine N-methyltransferase METTL10</fullName>
    </alternativeName>
</protein>
<name>A0A9D3LI21_ANGAN</name>
<comment type="caution">
    <text evidence="9">The sequence shown here is derived from an EMBL/GenBank/DDBJ whole genome shotgun (WGS) entry which is preliminary data.</text>
</comment>
<sequence>MDSNGSAHGNQDTIKSDEEQYLEQDFTSSELGTKEYWDDVYQRDLRTYKDIGDVGEIWFGEESMHRVIKCLRKENVPADAAVLDIGTGNGSLLVELAKSGFTNLTGIDYSAAAVELAKNVLEQDDLSNIKVEEVDFLSCAGTLTGFDVCIDKGTFDAISLNPDSAADGKAHYLKALQGALTQGGLFLITSCNWTKEQLLHFFRQGFAFHRELPTPSFMFGGKTGHSVTALAFKRVQ</sequence>
<evidence type="ECO:0000256" key="1">
    <source>
        <dbReference type="ARBA" id="ARBA00022490"/>
    </source>
</evidence>
<accession>A0A9D3LI21</accession>
<dbReference type="AlphaFoldDB" id="A0A9D3LI21"/>
<keyword evidence="1 7" id="KW-0963">Cytoplasm</keyword>
<dbReference type="PANTHER" id="PTHR12843:SF5">
    <property type="entry name" value="EEF1A LYSINE METHYLTRANSFERASE 2"/>
    <property type="match status" value="1"/>
</dbReference>
<proteinExistence type="inferred from homology"/>
<comment type="function">
    <text evidence="7">Protein-lysine methyltransferase that selectively catalyzes the trimethylation of EEF1A at 'Lys-318'.</text>
</comment>
<evidence type="ECO:0000256" key="7">
    <source>
        <dbReference type="HAMAP-Rule" id="MF_03188"/>
    </source>
</evidence>
<dbReference type="SUPFAM" id="SSF53335">
    <property type="entry name" value="S-adenosyl-L-methionine-dependent methyltransferases"/>
    <property type="match status" value="1"/>
</dbReference>
<organism evidence="9 10">
    <name type="scientific">Anguilla anguilla</name>
    <name type="common">European freshwater eel</name>
    <name type="synonym">Muraena anguilla</name>
    <dbReference type="NCBI Taxonomy" id="7936"/>
    <lineage>
        <taxon>Eukaryota</taxon>
        <taxon>Metazoa</taxon>
        <taxon>Chordata</taxon>
        <taxon>Craniata</taxon>
        <taxon>Vertebrata</taxon>
        <taxon>Euteleostomi</taxon>
        <taxon>Actinopterygii</taxon>
        <taxon>Neopterygii</taxon>
        <taxon>Teleostei</taxon>
        <taxon>Anguilliformes</taxon>
        <taxon>Anguillidae</taxon>
        <taxon>Anguilla</taxon>
    </lineage>
</organism>
<dbReference type="FunFam" id="3.40.50.150:FF:000172">
    <property type="entry name" value="EEF1A lysine methyltransferase 2"/>
    <property type="match status" value="1"/>
</dbReference>
<dbReference type="EC" id="2.1.1.-" evidence="7"/>
<evidence type="ECO:0000256" key="2">
    <source>
        <dbReference type="ARBA" id="ARBA00022603"/>
    </source>
</evidence>
<dbReference type="Proteomes" id="UP001044222">
    <property type="component" value="Chromosome 18"/>
</dbReference>
<dbReference type="GeneID" id="118218045"/>
<evidence type="ECO:0000313" key="9">
    <source>
        <dbReference type="EMBL" id="KAG5831170.1"/>
    </source>
</evidence>
<dbReference type="OrthoDB" id="540004at2759"/>
<dbReference type="HAMAP" id="MF_03188">
    <property type="entry name" value="Methyltr_EFM4"/>
    <property type="match status" value="1"/>
</dbReference>
<keyword evidence="4 7" id="KW-0949">S-adenosyl-L-methionine</keyword>
<keyword evidence="10" id="KW-1185">Reference proteome</keyword>
<dbReference type="GO" id="GO:0016279">
    <property type="term" value="F:protein-lysine N-methyltransferase activity"/>
    <property type="evidence" value="ECO:0007669"/>
    <property type="project" value="UniProtKB-UniRule"/>
</dbReference>
<evidence type="ECO:0000256" key="4">
    <source>
        <dbReference type="ARBA" id="ARBA00022691"/>
    </source>
</evidence>
<evidence type="ECO:0000256" key="6">
    <source>
        <dbReference type="ARBA" id="ARBA00049497"/>
    </source>
</evidence>
<evidence type="ECO:0000259" key="8">
    <source>
        <dbReference type="Pfam" id="PF13847"/>
    </source>
</evidence>
<comment type="similarity">
    <text evidence="7">Belongs to the class I-like SAM-binding methyltransferase superfamily. EFM4 family.</text>
</comment>
<dbReference type="InterPro" id="IPR026635">
    <property type="entry name" value="Efm4/METTL10"/>
</dbReference>
<dbReference type="EMBL" id="JAFIRN010000018">
    <property type="protein sequence ID" value="KAG5831170.1"/>
    <property type="molecule type" value="Genomic_DNA"/>
</dbReference>
<feature type="domain" description="Methyltransferase" evidence="8">
    <location>
        <begin position="80"/>
        <end position="207"/>
    </location>
</feature>
<dbReference type="RefSeq" id="XP_035256305.1">
    <property type="nucleotide sequence ID" value="XM_035400414.1"/>
</dbReference>
<dbReference type="Gene3D" id="3.40.50.150">
    <property type="entry name" value="Vaccinia Virus protein VP39"/>
    <property type="match status" value="1"/>
</dbReference>
<evidence type="ECO:0000256" key="3">
    <source>
        <dbReference type="ARBA" id="ARBA00022679"/>
    </source>
</evidence>
<dbReference type="InterPro" id="IPR025714">
    <property type="entry name" value="Methyltranfer_dom"/>
</dbReference>
<gene>
    <name evidence="7" type="primary">EEF1AKMT2</name>
    <name evidence="7" type="synonym">METTL10</name>
    <name evidence="9" type="ORF">ANANG_G00300980</name>
</gene>